<feature type="compositionally biased region" description="Basic and acidic residues" evidence="1">
    <location>
        <begin position="1"/>
        <end position="10"/>
    </location>
</feature>
<dbReference type="Pfam" id="PF09337">
    <property type="entry name" value="zf-H2C2"/>
    <property type="match status" value="1"/>
</dbReference>
<dbReference type="Proteomes" id="UP000799302">
    <property type="component" value="Unassembled WGS sequence"/>
</dbReference>
<gene>
    <name evidence="3" type="ORF">BT63DRAFT_416086</name>
</gene>
<evidence type="ECO:0000313" key="4">
    <source>
        <dbReference type="Proteomes" id="UP000799302"/>
    </source>
</evidence>
<dbReference type="AlphaFoldDB" id="A0A6A6U7T8"/>
<dbReference type="SUPFAM" id="SSF55729">
    <property type="entry name" value="Acyl-CoA N-acyltransferases (Nat)"/>
    <property type="match status" value="1"/>
</dbReference>
<dbReference type="PANTHER" id="PTHR43138">
    <property type="entry name" value="ACETYLTRANSFERASE, GNAT FAMILY"/>
    <property type="match status" value="1"/>
</dbReference>
<reference evidence="3" key="1">
    <citation type="journal article" date="2020" name="Stud. Mycol.">
        <title>101 Dothideomycetes genomes: a test case for predicting lifestyles and emergence of pathogens.</title>
        <authorList>
            <person name="Haridas S."/>
            <person name="Albert R."/>
            <person name="Binder M."/>
            <person name="Bloem J."/>
            <person name="Labutti K."/>
            <person name="Salamov A."/>
            <person name="Andreopoulos B."/>
            <person name="Baker S."/>
            <person name="Barry K."/>
            <person name="Bills G."/>
            <person name="Bluhm B."/>
            <person name="Cannon C."/>
            <person name="Castanera R."/>
            <person name="Culley D."/>
            <person name="Daum C."/>
            <person name="Ezra D."/>
            <person name="Gonzalez J."/>
            <person name="Henrissat B."/>
            <person name="Kuo A."/>
            <person name="Liang C."/>
            <person name="Lipzen A."/>
            <person name="Lutzoni F."/>
            <person name="Magnuson J."/>
            <person name="Mondo S."/>
            <person name="Nolan M."/>
            <person name="Ohm R."/>
            <person name="Pangilinan J."/>
            <person name="Park H.-J."/>
            <person name="Ramirez L."/>
            <person name="Alfaro M."/>
            <person name="Sun H."/>
            <person name="Tritt A."/>
            <person name="Yoshinaga Y."/>
            <person name="Zwiers L.-H."/>
            <person name="Turgeon B."/>
            <person name="Goodwin S."/>
            <person name="Spatafora J."/>
            <person name="Crous P."/>
            <person name="Grigoriev I."/>
        </authorList>
    </citation>
    <scope>NUCLEOTIDE SEQUENCE</scope>
    <source>
        <strain evidence="3">CBS 115976</strain>
    </source>
</reference>
<dbReference type="PANTHER" id="PTHR43138:SF2">
    <property type="entry name" value="PROTEIN SPT10"/>
    <property type="match status" value="1"/>
</dbReference>
<keyword evidence="4" id="KW-1185">Reference proteome</keyword>
<dbReference type="InterPro" id="IPR015416">
    <property type="entry name" value="Znf_H2C2_histone_UAS-bd"/>
</dbReference>
<sequence length="488" mass="54097">MLKAVLDDPARQPIYRTSGEPPYDGPSSGLPDAIQPRRVTLRDRITSATLIPVDSITYIPLSLLSYLSKQMNREIEKGDTYAMTEPMALAAFGSYWFSNFVAIMLLGDWGATTEEALTKLGGTLYVETDWEKECIGSFYIKPNYPGRSSHVCNGTFLVTDGARNRGVGRLMGETYVEWAPKLGYTYSVFNLVYETNVASCKIWDALGFKRIGRVKGCGHLKSHDEPVDAIIFGRELDATTPEDFATDERFDKIKYYLKHAKYPDGATRAEKSRLRSAATHYRLILENTLDASGQQEEKLYLKDKEVISDPQRQYDVAREMHELAHEGINKTTARVAERYHWVRIKETATLVIKNCQDCVEPGKSAAPMINPAQPHMLTANGIPVLFTQMPVSQFSAINQTATPSQPGILIATMPEGGVLQVPTSAQFTMDEQSMMPLVTAAAAMPATTIPDMMGYENMPVDPNILLDENAVAAGFLSDLSMDTSGWSK</sequence>
<organism evidence="3 4">
    <name type="scientific">Microthyrium microscopicum</name>
    <dbReference type="NCBI Taxonomy" id="703497"/>
    <lineage>
        <taxon>Eukaryota</taxon>
        <taxon>Fungi</taxon>
        <taxon>Dikarya</taxon>
        <taxon>Ascomycota</taxon>
        <taxon>Pezizomycotina</taxon>
        <taxon>Dothideomycetes</taxon>
        <taxon>Dothideomycetes incertae sedis</taxon>
        <taxon>Microthyriales</taxon>
        <taxon>Microthyriaceae</taxon>
        <taxon>Microthyrium</taxon>
    </lineage>
</organism>
<dbReference type="Gene3D" id="1.10.340.70">
    <property type="match status" value="1"/>
</dbReference>
<dbReference type="OrthoDB" id="10264707at2759"/>
<feature type="region of interest" description="Disordered" evidence="1">
    <location>
        <begin position="1"/>
        <end position="33"/>
    </location>
</feature>
<proteinExistence type="predicted"/>
<dbReference type="InterPro" id="IPR016181">
    <property type="entry name" value="Acyl_CoA_acyltransferase"/>
</dbReference>
<dbReference type="PROSITE" id="PS51186">
    <property type="entry name" value="GNAT"/>
    <property type="match status" value="1"/>
</dbReference>
<feature type="domain" description="N-acetyltransferase" evidence="2">
    <location>
        <begin position="78"/>
        <end position="237"/>
    </location>
</feature>
<dbReference type="InterPro" id="IPR000182">
    <property type="entry name" value="GNAT_dom"/>
</dbReference>
<name>A0A6A6U7T8_9PEZI</name>
<dbReference type="GO" id="GO:0016747">
    <property type="term" value="F:acyltransferase activity, transferring groups other than amino-acyl groups"/>
    <property type="evidence" value="ECO:0007669"/>
    <property type="project" value="InterPro"/>
</dbReference>
<evidence type="ECO:0000259" key="2">
    <source>
        <dbReference type="PROSITE" id="PS51186"/>
    </source>
</evidence>
<dbReference type="GO" id="GO:0005634">
    <property type="term" value="C:nucleus"/>
    <property type="evidence" value="ECO:0007669"/>
    <property type="project" value="TreeGrafter"/>
</dbReference>
<dbReference type="Gene3D" id="3.40.630.30">
    <property type="match status" value="1"/>
</dbReference>
<dbReference type="InterPro" id="IPR052742">
    <property type="entry name" value="Mito_N-acetyltransferase"/>
</dbReference>
<protein>
    <recommendedName>
        <fullName evidence="2">N-acetyltransferase domain-containing protein</fullName>
    </recommendedName>
</protein>
<accession>A0A6A6U7T8</accession>
<evidence type="ECO:0000313" key="3">
    <source>
        <dbReference type="EMBL" id="KAF2667014.1"/>
    </source>
</evidence>
<dbReference type="EMBL" id="MU004238">
    <property type="protein sequence ID" value="KAF2667014.1"/>
    <property type="molecule type" value="Genomic_DNA"/>
</dbReference>
<dbReference type="Pfam" id="PF00583">
    <property type="entry name" value="Acetyltransf_1"/>
    <property type="match status" value="1"/>
</dbReference>
<evidence type="ECO:0000256" key="1">
    <source>
        <dbReference type="SAM" id="MobiDB-lite"/>
    </source>
</evidence>